<accession>A0A7S0HJ41</accession>
<dbReference type="GO" id="GO:0006438">
    <property type="term" value="P:valyl-tRNA aminoacylation"/>
    <property type="evidence" value="ECO:0007669"/>
    <property type="project" value="InterPro"/>
</dbReference>
<dbReference type="InterPro" id="IPR010978">
    <property type="entry name" value="tRNA-bd_arm"/>
</dbReference>
<dbReference type="InterPro" id="IPR002303">
    <property type="entry name" value="Valyl-tRNA_ligase"/>
</dbReference>
<dbReference type="FunFam" id="1.10.287.380:FF:000001">
    <property type="entry name" value="Valine--tRNA ligase"/>
    <property type="match status" value="1"/>
</dbReference>
<comment type="catalytic activity">
    <reaction evidence="8">
        <text>tRNA(Val) + L-valine + ATP = L-valyl-tRNA(Val) + AMP + diphosphate</text>
        <dbReference type="Rhea" id="RHEA:10704"/>
        <dbReference type="Rhea" id="RHEA-COMP:9672"/>
        <dbReference type="Rhea" id="RHEA-COMP:9708"/>
        <dbReference type="ChEBI" id="CHEBI:30616"/>
        <dbReference type="ChEBI" id="CHEBI:33019"/>
        <dbReference type="ChEBI" id="CHEBI:57762"/>
        <dbReference type="ChEBI" id="CHEBI:78442"/>
        <dbReference type="ChEBI" id="CHEBI:78537"/>
        <dbReference type="ChEBI" id="CHEBI:456215"/>
        <dbReference type="EC" id="6.1.1.9"/>
    </reaction>
</comment>
<dbReference type="EC" id="6.1.1.9" evidence="1"/>
<dbReference type="PANTHER" id="PTHR11946">
    <property type="entry name" value="VALYL-TRNA SYNTHETASES"/>
    <property type="match status" value="1"/>
</dbReference>
<evidence type="ECO:0000256" key="3">
    <source>
        <dbReference type="ARBA" id="ARBA00022741"/>
    </source>
</evidence>
<keyword evidence="5" id="KW-0648">Protein biosynthesis</keyword>
<dbReference type="GO" id="GO:0005524">
    <property type="term" value="F:ATP binding"/>
    <property type="evidence" value="ECO:0007669"/>
    <property type="project" value="UniProtKB-KW"/>
</dbReference>
<evidence type="ECO:0000256" key="1">
    <source>
        <dbReference type="ARBA" id="ARBA00013169"/>
    </source>
</evidence>
<gene>
    <name evidence="10" type="ORF">PANT1444_LOCUS8773</name>
</gene>
<dbReference type="GO" id="GO:0005829">
    <property type="term" value="C:cytosol"/>
    <property type="evidence" value="ECO:0007669"/>
    <property type="project" value="TreeGrafter"/>
</dbReference>
<name>A0A7S0HJ41_9EUKA</name>
<dbReference type="GO" id="GO:0004832">
    <property type="term" value="F:valine-tRNA ligase activity"/>
    <property type="evidence" value="ECO:0007669"/>
    <property type="project" value="UniProtKB-EC"/>
</dbReference>
<dbReference type="Gene3D" id="1.10.287.380">
    <property type="entry name" value="Valyl-tRNA synthetase, C-terminal domain"/>
    <property type="match status" value="1"/>
</dbReference>
<evidence type="ECO:0000256" key="5">
    <source>
        <dbReference type="ARBA" id="ARBA00022917"/>
    </source>
</evidence>
<proteinExistence type="predicted"/>
<keyword evidence="4" id="KW-0067">ATP-binding</keyword>
<keyword evidence="6" id="KW-0030">Aminoacyl-tRNA synthetase</keyword>
<reference evidence="10" key="1">
    <citation type="submission" date="2021-01" db="EMBL/GenBank/DDBJ databases">
        <authorList>
            <person name="Corre E."/>
            <person name="Pelletier E."/>
            <person name="Niang G."/>
            <person name="Scheremetjew M."/>
            <person name="Finn R."/>
            <person name="Kale V."/>
            <person name="Holt S."/>
            <person name="Cochrane G."/>
            <person name="Meng A."/>
            <person name="Brown T."/>
            <person name="Cohen L."/>
        </authorList>
    </citation>
    <scope>NUCLEOTIDE SEQUENCE</scope>
    <source>
        <strain evidence="10">CCMP1374</strain>
    </source>
</reference>
<organism evidence="10">
    <name type="scientific">Phaeocystis antarctica</name>
    <dbReference type="NCBI Taxonomy" id="33657"/>
    <lineage>
        <taxon>Eukaryota</taxon>
        <taxon>Haptista</taxon>
        <taxon>Haptophyta</taxon>
        <taxon>Prymnesiophyceae</taxon>
        <taxon>Phaeocystales</taxon>
        <taxon>Phaeocystaceae</taxon>
        <taxon>Phaeocystis</taxon>
    </lineage>
</organism>
<evidence type="ECO:0000256" key="2">
    <source>
        <dbReference type="ARBA" id="ARBA00022598"/>
    </source>
</evidence>
<evidence type="ECO:0000256" key="6">
    <source>
        <dbReference type="ARBA" id="ARBA00023146"/>
    </source>
</evidence>
<dbReference type="PANTHER" id="PTHR11946:SF93">
    <property type="entry name" value="VALINE--TRNA LIGASE, CHLOROPLASTIC_MITOCHONDRIAL 2"/>
    <property type="match status" value="1"/>
</dbReference>
<dbReference type="Pfam" id="PF10458">
    <property type="entry name" value="Val_tRNA-synt_C"/>
    <property type="match status" value="1"/>
</dbReference>
<protein>
    <recommendedName>
        <fullName evidence="1">valine--tRNA ligase</fullName>
        <ecNumber evidence="1">6.1.1.9</ecNumber>
    </recommendedName>
    <alternativeName>
        <fullName evidence="7">Valyl-tRNA synthetase</fullName>
    </alternativeName>
</protein>
<dbReference type="InterPro" id="IPR009080">
    <property type="entry name" value="tRNAsynth_Ia_anticodon-bd"/>
</dbReference>
<dbReference type="EMBL" id="HBEP01015406">
    <property type="protein sequence ID" value="CAD8485188.1"/>
    <property type="molecule type" value="Transcribed_RNA"/>
</dbReference>
<dbReference type="InterPro" id="IPR037118">
    <property type="entry name" value="Val-tRNA_synth_C_sf"/>
</dbReference>
<evidence type="ECO:0000313" key="10">
    <source>
        <dbReference type="EMBL" id="CAD8485188.1"/>
    </source>
</evidence>
<evidence type="ECO:0000259" key="9">
    <source>
        <dbReference type="Pfam" id="PF10458"/>
    </source>
</evidence>
<dbReference type="SUPFAM" id="SSF47323">
    <property type="entry name" value="Anticodon-binding domain of a subclass of class I aminoacyl-tRNA synthetases"/>
    <property type="match status" value="1"/>
</dbReference>
<sequence>MVAAWPQLADQELPVDAEAIVQFEAVQGLVRAVRNARAEYRVEPGKKVTATFAAGGVAAELVPVLEAELDAIATLARIEAETFEVIVLDVSDGSGASGAPPNSVRLVVQDGLEAYLPLADLMDADKERARLGKQAKTLEDGIEKLEKRLNGPGFADKAPPAVVAKAQGELDEQRAALAAVNISLKELPSE</sequence>
<dbReference type="SUPFAM" id="SSF46589">
    <property type="entry name" value="tRNA-binding arm"/>
    <property type="match status" value="1"/>
</dbReference>
<dbReference type="AlphaFoldDB" id="A0A7S0HJ41"/>
<evidence type="ECO:0000256" key="8">
    <source>
        <dbReference type="ARBA" id="ARBA00047552"/>
    </source>
</evidence>
<dbReference type="InterPro" id="IPR019499">
    <property type="entry name" value="Val-tRNA_synth_tRNA-bd"/>
</dbReference>
<keyword evidence="3" id="KW-0547">Nucleotide-binding</keyword>
<feature type="domain" description="Valyl-tRNA synthetase tRNA-binding arm" evidence="9">
    <location>
        <begin position="123"/>
        <end position="187"/>
    </location>
</feature>
<evidence type="ECO:0000256" key="4">
    <source>
        <dbReference type="ARBA" id="ARBA00022840"/>
    </source>
</evidence>
<keyword evidence="2" id="KW-0436">Ligase</keyword>
<evidence type="ECO:0000256" key="7">
    <source>
        <dbReference type="ARBA" id="ARBA00029936"/>
    </source>
</evidence>